<proteinExistence type="predicted"/>
<dbReference type="RefSeq" id="WP_270029143.1">
    <property type="nucleotide sequence ID" value="NZ_JAPDDP010000083.1"/>
</dbReference>
<dbReference type="Proteomes" id="UP001147653">
    <property type="component" value="Unassembled WGS sequence"/>
</dbReference>
<accession>A0A9X3NG44</accession>
<reference evidence="1" key="1">
    <citation type="submission" date="2022-10" db="EMBL/GenBank/DDBJ databases">
        <title>The WGS of Solirubrobacter phytolaccae KCTC 29190.</title>
        <authorList>
            <person name="Jiang Z."/>
        </authorList>
    </citation>
    <scope>NUCLEOTIDE SEQUENCE</scope>
    <source>
        <strain evidence="1">KCTC 29190</strain>
    </source>
</reference>
<protein>
    <submittedName>
        <fullName evidence="1">Uncharacterized protein</fullName>
    </submittedName>
</protein>
<sequence length="129" mass="13298">MTQSLLSPSRRWAALVALLASGAVLGVLLVRGEDPSAAVAARGNVGLCTNLKGDAARDCYAREVGRELVAAGGRAGTPQAIFAAPDESTTNVVTFASQDDTSAALLCELHIRVGATDESTPSWTSWVAQ</sequence>
<keyword evidence="2" id="KW-1185">Reference proteome</keyword>
<evidence type="ECO:0000313" key="2">
    <source>
        <dbReference type="Proteomes" id="UP001147653"/>
    </source>
</evidence>
<name>A0A9X3NG44_9ACTN</name>
<organism evidence="1 2">
    <name type="scientific">Solirubrobacter phytolaccae</name>
    <dbReference type="NCBI Taxonomy" id="1404360"/>
    <lineage>
        <taxon>Bacteria</taxon>
        <taxon>Bacillati</taxon>
        <taxon>Actinomycetota</taxon>
        <taxon>Thermoleophilia</taxon>
        <taxon>Solirubrobacterales</taxon>
        <taxon>Solirubrobacteraceae</taxon>
        <taxon>Solirubrobacter</taxon>
    </lineage>
</organism>
<dbReference type="AlphaFoldDB" id="A0A9X3NG44"/>
<dbReference type="EMBL" id="JAPDDP010000083">
    <property type="protein sequence ID" value="MDA0184689.1"/>
    <property type="molecule type" value="Genomic_DNA"/>
</dbReference>
<comment type="caution">
    <text evidence="1">The sequence shown here is derived from an EMBL/GenBank/DDBJ whole genome shotgun (WGS) entry which is preliminary data.</text>
</comment>
<gene>
    <name evidence="1" type="ORF">OJ997_30585</name>
</gene>
<evidence type="ECO:0000313" key="1">
    <source>
        <dbReference type="EMBL" id="MDA0184689.1"/>
    </source>
</evidence>